<dbReference type="OrthoDB" id="9815829at2"/>
<dbReference type="SUPFAM" id="SSF53448">
    <property type="entry name" value="Nucleotide-diphospho-sugar transferases"/>
    <property type="match status" value="1"/>
</dbReference>
<dbReference type="Pfam" id="PF00535">
    <property type="entry name" value="Glycos_transf_2"/>
    <property type="match status" value="1"/>
</dbReference>
<proteinExistence type="predicted"/>
<keyword evidence="2" id="KW-0808">Transferase</keyword>
<evidence type="ECO:0000313" key="3">
    <source>
        <dbReference type="Proteomes" id="UP000317646"/>
    </source>
</evidence>
<organism evidence="2 3">
    <name type="scientific">Hymenobacter nivis</name>
    <dbReference type="NCBI Taxonomy" id="1850093"/>
    <lineage>
        <taxon>Bacteria</taxon>
        <taxon>Pseudomonadati</taxon>
        <taxon>Bacteroidota</taxon>
        <taxon>Cytophagia</taxon>
        <taxon>Cytophagales</taxon>
        <taxon>Hymenobacteraceae</taxon>
        <taxon>Hymenobacter</taxon>
    </lineage>
</organism>
<dbReference type="PANTHER" id="PTHR22916">
    <property type="entry name" value="GLYCOSYLTRANSFERASE"/>
    <property type="match status" value="1"/>
</dbReference>
<dbReference type="Gene3D" id="3.90.550.10">
    <property type="entry name" value="Spore Coat Polysaccharide Biosynthesis Protein SpsA, Chain A"/>
    <property type="match status" value="1"/>
</dbReference>
<keyword evidence="3" id="KW-1185">Reference proteome</keyword>
<dbReference type="EMBL" id="RCYZ01000001">
    <property type="protein sequence ID" value="TPG72261.1"/>
    <property type="molecule type" value="Genomic_DNA"/>
</dbReference>
<dbReference type="RefSeq" id="WP_140465041.1">
    <property type="nucleotide sequence ID" value="NZ_RCYZ01000001.1"/>
</dbReference>
<protein>
    <submittedName>
        <fullName evidence="2">Glycosyltransferase family 2 protein</fullName>
    </submittedName>
</protein>
<dbReference type="AlphaFoldDB" id="A0A502HCL1"/>
<dbReference type="InterPro" id="IPR029044">
    <property type="entry name" value="Nucleotide-diphossugar_trans"/>
</dbReference>
<comment type="caution">
    <text evidence="2">The sequence shown here is derived from an EMBL/GenBank/DDBJ whole genome shotgun (WGS) entry which is preliminary data.</text>
</comment>
<name>A0A502HCL1_9BACT</name>
<evidence type="ECO:0000313" key="2">
    <source>
        <dbReference type="EMBL" id="TPG72261.1"/>
    </source>
</evidence>
<dbReference type="GO" id="GO:0016758">
    <property type="term" value="F:hexosyltransferase activity"/>
    <property type="evidence" value="ECO:0007669"/>
    <property type="project" value="UniProtKB-ARBA"/>
</dbReference>
<dbReference type="PANTHER" id="PTHR22916:SF3">
    <property type="entry name" value="UDP-GLCNAC:BETAGAL BETA-1,3-N-ACETYLGLUCOSAMINYLTRANSFERASE-LIKE PROTEIN 1"/>
    <property type="match status" value="1"/>
</dbReference>
<feature type="domain" description="Glycosyltransferase 2-like" evidence="1">
    <location>
        <begin position="18"/>
        <end position="176"/>
    </location>
</feature>
<reference evidence="2 3" key="1">
    <citation type="journal article" date="2019" name="Environ. Microbiol.">
        <title>Species interactions and distinct microbial communities in high Arctic permafrost affected cryosols are associated with the CH4 and CO2 gas fluxes.</title>
        <authorList>
            <person name="Altshuler I."/>
            <person name="Hamel J."/>
            <person name="Turney S."/>
            <person name="Magnuson E."/>
            <person name="Levesque R."/>
            <person name="Greer C."/>
            <person name="Whyte L.G."/>
        </authorList>
    </citation>
    <scope>NUCLEOTIDE SEQUENCE [LARGE SCALE GENOMIC DNA]</scope>
    <source>
        <strain evidence="2 3">S9.2P</strain>
    </source>
</reference>
<dbReference type="Proteomes" id="UP000317646">
    <property type="component" value="Unassembled WGS sequence"/>
</dbReference>
<gene>
    <name evidence="2" type="ORF">EAH73_03240</name>
</gene>
<sequence>MIIKNAIESLLNELPMVTVIIPNYNHERYLPQRIESVLKQTYQDFELLLLDDCSPDNSREILATYAARDNRIKLIFNEKNSGSTFKQWNKGINLANGKYIWLAESDDYADERLLETLVEQLEADENIGVAYCDSWSVDEHSRVIGDWVDFYSELDNKLWTSDFVLEGSQLLNKFMSYRNIIPNASAVVIRKIIIMQAGLADESFRVNGDWVFWAKILAISKIAFSAKKLNFFRQHTNNVRSATIMDGTALIEKVRLLHIIKKIAALDYFFYNKMLDSIVGLWVAGIIEYNIPLARHRYLYYNLKQLDTSFHQRFWSNFNDKILSNNLSGLKFLVKKYVINRIVKRH</sequence>
<evidence type="ECO:0000259" key="1">
    <source>
        <dbReference type="Pfam" id="PF00535"/>
    </source>
</evidence>
<accession>A0A502HCL1</accession>
<dbReference type="InterPro" id="IPR001173">
    <property type="entry name" value="Glyco_trans_2-like"/>
</dbReference>